<dbReference type="Proteomes" id="UP000315471">
    <property type="component" value="Unassembled WGS sequence"/>
</dbReference>
<dbReference type="EMBL" id="SJPY01000008">
    <property type="protein sequence ID" value="TWU36684.1"/>
    <property type="molecule type" value="Genomic_DNA"/>
</dbReference>
<evidence type="ECO:0000313" key="1">
    <source>
        <dbReference type="EMBL" id="TWU36684.1"/>
    </source>
</evidence>
<accession>A0A5C6DKR5</accession>
<organism evidence="1 2">
    <name type="scientific">Novipirellula aureliae</name>
    <dbReference type="NCBI Taxonomy" id="2527966"/>
    <lineage>
        <taxon>Bacteria</taxon>
        <taxon>Pseudomonadati</taxon>
        <taxon>Planctomycetota</taxon>
        <taxon>Planctomycetia</taxon>
        <taxon>Pirellulales</taxon>
        <taxon>Pirellulaceae</taxon>
        <taxon>Novipirellula</taxon>
    </lineage>
</organism>
<proteinExistence type="predicted"/>
<sequence length="174" mass="19482">MTNTSSPQRMRVRIFRGGDFQPQPTRARCPSHSFAMPKIKRGQGNRSILEYNSLDLDTRVETLAARASIIGHHERIFSNSGKGRGQLSSDPEDTPKAFFCPAMPEKPPILYLGIDESTHGFFGAALFHRTIVRHPPGERTCGTCVDRQSMRYQNETGVTTCVRVSMDDTRSPNQ</sequence>
<name>A0A5C6DKR5_9BACT</name>
<evidence type="ECO:0000313" key="2">
    <source>
        <dbReference type="Proteomes" id="UP000315471"/>
    </source>
</evidence>
<comment type="caution">
    <text evidence="1">The sequence shown here is derived from an EMBL/GenBank/DDBJ whole genome shotgun (WGS) entry which is preliminary data.</text>
</comment>
<reference evidence="1 2" key="1">
    <citation type="submission" date="2019-02" db="EMBL/GenBank/DDBJ databases">
        <title>Deep-cultivation of Planctomycetes and their phenomic and genomic characterization uncovers novel biology.</title>
        <authorList>
            <person name="Wiegand S."/>
            <person name="Jogler M."/>
            <person name="Boedeker C."/>
            <person name="Pinto D."/>
            <person name="Vollmers J."/>
            <person name="Rivas-Marin E."/>
            <person name="Kohn T."/>
            <person name="Peeters S.H."/>
            <person name="Heuer A."/>
            <person name="Rast P."/>
            <person name="Oberbeckmann S."/>
            <person name="Bunk B."/>
            <person name="Jeske O."/>
            <person name="Meyerdierks A."/>
            <person name="Storesund J.E."/>
            <person name="Kallscheuer N."/>
            <person name="Luecker S."/>
            <person name="Lage O.M."/>
            <person name="Pohl T."/>
            <person name="Merkel B.J."/>
            <person name="Hornburger P."/>
            <person name="Mueller R.-W."/>
            <person name="Bruemmer F."/>
            <person name="Labrenz M."/>
            <person name="Spormann A.M."/>
            <person name="Op Den Camp H."/>
            <person name="Overmann J."/>
            <person name="Amann R."/>
            <person name="Jetten M.S.M."/>
            <person name="Mascher T."/>
            <person name="Medema M.H."/>
            <person name="Devos D.P."/>
            <person name="Kaster A.-K."/>
            <person name="Ovreas L."/>
            <person name="Rohde M."/>
            <person name="Galperin M.Y."/>
            <person name="Jogler C."/>
        </authorList>
    </citation>
    <scope>NUCLEOTIDE SEQUENCE [LARGE SCALE GENOMIC DNA]</scope>
    <source>
        <strain evidence="1 2">Q31b</strain>
    </source>
</reference>
<protein>
    <submittedName>
        <fullName evidence="1">Uncharacterized protein</fullName>
    </submittedName>
</protein>
<keyword evidence="2" id="KW-1185">Reference proteome</keyword>
<gene>
    <name evidence="1" type="ORF">Q31b_49660</name>
</gene>
<dbReference type="AlphaFoldDB" id="A0A5C6DKR5"/>